<keyword evidence="3" id="KW-1185">Reference proteome</keyword>
<accession>A0AAE0IKM4</accession>
<evidence type="ECO:0000313" key="3">
    <source>
        <dbReference type="Proteomes" id="UP001283341"/>
    </source>
</evidence>
<dbReference type="Proteomes" id="UP001283341">
    <property type="component" value="Unassembled WGS sequence"/>
</dbReference>
<comment type="caution">
    <text evidence="2">The sequence shown here is derived from an EMBL/GenBank/DDBJ whole genome shotgun (WGS) entry which is preliminary data.</text>
</comment>
<evidence type="ECO:0000313" key="2">
    <source>
        <dbReference type="EMBL" id="KAK3326685.1"/>
    </source>
</evidence>
<name>A0AAE0IKM4_9PEZI</name>
<feature type="transmembrane region" description="Helical" evidence="1">
    <location>
        <begin position="260"/>
        <end position="279"/>
    </location>
</feature>
<keyword evidence="1" id="KW-0812">Transmembrane</keyword>
<evidence type="ECO:0000256" key="1">
    <source>
        <dbReference type="SAM" id="Phobius"/>
    </source>
</evidence>
<keyword evidence="1" id="KW-0472">Membrane</keyword>
<dbReference type="EMBL" id="JAUEDM010000002">
    <property type="protein sequence ID" value="KAK3326685.1"/>
    <property type="molecule type" value="Genomic_DNA"/>
</dbReference>
<protein>
    <submittedName>
        <fullName evidence="2">Uncharacterized protein</fullName>
    </submittedName>
</protein>
<reference evidence="2" key="2">
    <citation type="submission" date="2023-06" db="EMBL/GenBank/DDBJ databases">
        <authorList>
            <consortium name="Lawrence Berkeley National Laboratory"/>
            <person name="Haridas S."/>
            <person name="Hensen N."/>
            <person name="Bonometti L."/>
            <person name="Westerberg I."/>
            <person name="Brannstrom I.O."/>
            <person name="Guillou S."/>
            <person name="Cros-Aarteil S."/>
            <person name="Calhoun S."/>
            <person name="Kuo A."/>
            <person name="Mondo S."/>
            <person name="Pangilinan J."/>
            <person name="Riley R."/>
            <person name="Labutti K."/>
            <person name="Andreopoulos B."/>
            <person name="Lipzen A."/>
            <person name="Chen C."/>
            <person name="Yanf M."/>
            <person name="Daum C."/>
            <person name="Ng V."/>
            <person name="Clum A."/>
            <person name="Steindorff A."/>
            <person name="Ohm R."/>
            <person name="Martin F."/>
            <person name="Silar P."/>
            <person name="Natvig D."/>
            <person name="Lalanne C."/>
            <person name="Gautier V."/>
            <person name="Ament-Velasquez S.L."/>
            <person name="Kruys A."/>
            <person name="Hutchinson M.I."/>
            <person name="Powell A.J."/>
            <person name="Barry K."/>
            <person name="Miller A.N."/>
            <person name="Grigoriev I.V."/>
            <person name="Debuchy R."/>
            <person name="Gladieux P."/>
            <person name="Thoren M.H."/>
            <person name="Johannesson H."/>
        </authorList>
    </citation>
    <scope>NUCLEOTIDE SEQUENCE</scope>
    <source>
        <strain evidence="2">CBS 118394</strain>
    </source>
</reference>
<organism evidence="2 3">
    <name type="scientific">Apodospora peruviana</name>
    <dbReference type="NCBI Taxonomy" id="516989"/>
    <lineage>
        <taxon>Eukaryota</taxon>
        <taxon>Fungi</taxon>
        <taxon>Dikarya</taxon>
        <taxon>Ascomycota</taxon>
        <taxon>Pezizomycotina</taxon>
        <taxon>Sordariomycetes</taxon>
        <taxon>Sordariomycetidae</taxon>
        <taxon>Sordariales</taxon>
        <taxon>Lasiosphaeriaceae</taxon>
        <taxon>Apodospora</taxon>
    </lineage>
</organism>
<sequence length="400" mass="45176">MVGQAYEMLDFASRTMHPFQQLTVARSENIDAMVFDPVDQLTALLFIFRNGLRFPHGTHDEFAFPEITLPVTTPAYDDNSPRAVHVRIPAARGQLNCTVWDEINRFSDLTWESSNYELSPWEQVTLSDQPRLYRAAPSPPPWGVCLRVVTPPAVNYMYSKKKMVFFSNDSGTVEGWCGFAVRSMWLDPTSSPAGLLEPTDEHSMEQLTFLHCMPYVEALRVDATFEQPSLRVPEQSWPQPVPGTARPWNADPMIDRSIPLLQDTLLLLVALCAVLAIVLEDKKTRNKMILPSDPGNIAARIGLLAGSNIVEQLRQQHQDDNRGTVDLLAGRTLTETKSLPIQAQSDPRPVTKVEWTYRIDVLELSSEDHRLTFLHSLDDIGDLDDRREEEVTARAEDSFC</sequence>
<dbReference type="AlphaFoldDB" id="A0AAE0IKM4"/>
<gene>
    <name evidence="2" type="ORF">B0H66DRAFT_600791</name>
</gene>
<proteinExistence type="predicted"/>
<keyword evidence="1" id="KW-1133">Transmembrane helix</keyword>
<reference evidence="2" key="1">
    <citation type="journal article" date="2023" name="Mol. Phylogenet. Evol.">
        <title>Genome-scale phylogeny and comparative genomics of the fungal order Sordariales.</title>
        <authorList>
            <person name="Hensen N."/>
            <person name="Bonometti L."/>
            <person name="Westerberg I."/>
            <person name="Brannstrom I.O."/>
            <person name="Guillou S."/>
            <person name="Cros-Aarteil S."/>
            <person name="Calhoun S."/>
            <person name="Haridas S."/>
            <person name="Kuo A."/>
            <person name="Mondo S."/>
            <person name="Pangilinan J."/>
            <person name="Riley R."/>
            <person name="LaButti K."/>
            <person name="Andreopoulos B."/>
            <person name="Lipzen A."/>
            <person name="Chen C."/>
            <person name="Yan M."/>
            <person name="Daum C."/>
            <person name="Ng V."/>
            <person name="Clum A."/>
            <person name="Steindorff A."/>
            <person name="Ohm R.A."/>
            <person name="Martin F."/>
            <person name="Silar P."/>
            <person name="Natvig D.O."/>
            <person name="Lalanne C."/>
            <person name="Gautier V."/>
            <person name="Ament-Velasquez S.L."/>
            <person name="Kruys A."/>
            <person name="Hutchinson M.I."/>
            <person name="Powell A.J."/>
            <person name="Barry K."/>
            <person name="Miller A.N."/>
            <person name="Grigoriev I.V."/>
            <person name="Debuchy R."/>
            <person name="Gladieux P."/>
            <person name="Hiltunen Thoren M."/>
            <person name="Johannesson H."/>
        </authorList>
    </citation>
    <scope>NUCLEOTIDE SEQUENCE</scope>
    <source>
        <strain evidence="2">CBS 118394</strain>
    </source>
</reference>